<evidence type="ECO:0000313" key="1">
    <source>
        <dbReference type="EMBL" id="GFR33018.1"/>
    </source>
</evidence>
<name>A0A8X6I085_TRICU</name>
<protein>
    <submittedName>
        <fullName evidence="1">Uncharacterized protein</fullName>
    </submittedName>
</protein>
<keyword evidence="2" id="KW-1185">Reference proteome</keyword>
<organism evidence="1 2">
    <name type="scientific">Trichonephila clavata</name>
    <name type="common">Joro spider</name>
    <name type="synonym">Nephila clavata</name>
    <dbReference type="NCBI Taxonomy" id="2740835"/>
    <lineage>
        <taxon>Eukaryota</taxon>
        <taxon>Metazoa</taxon>
        <taxon>Ecdysozoa</taxon>
        <taxon>Arthropoda</taxon>
        <taxon>Chelicerata</taxon>
        <taxon>Arachnida</taxon>
        <taxon>Araneae</taxon>
        <taxon>Araneomorphae</taxon>
        <taxon>Entelegynae</taxon>
        <taxon>Araneoidea</taxon>
        <taxon>Nephilidae</taxon>
        <taxon>Trichonephila</taxon>
    </lineage>
</organism>
<reference evidence="1" key="1">
    <citation type="submission" date="2020-07" db="EMBL/GenBank/DDBJ databases">
        <title>Multicomponent nature underlies the extraordinary mechanical properties of spider dragline silk.</title>
        <authorList>
            <person name="Kono N."/>
            <person name="Nakamura H."/>
            <person name="Mori M."/>
            <person name="Yoshida Y."/>
            <person name="Ohtoshi R."/>
            <person name="Malay A.D."/>
            <person name="Moran D.A.P."/>
            <person name="Tomita M."/>
            <person name="Numata K."/>
            <person name="Arakawa K."/>
        </authorList>
    </citation>
    <scope>NUCLEOTIDE SEQUENCE</scope>
</reference>
<accession>A0A8X6I085</accession>
<gene>
    <name evidence="1" type="ORF">TNCT_261461</name>
</gene>
<dbReference type="Proteomes" id="UP000887116">
    <property type="component" value="Unassembled WGS sequence"/>
</dbReference>
<evidence type="ECO:0000313" key="2">
    <source>
        <dbReference type="Proteomes" id="UP000887116"/>
    </source>
</evidence>
<dbReference type="AlphaFoldDB" id="A0A8X6I085"/>
<sequence>MTAAKGLITGTTDKWSWRKKEEQSCAISPNLSKRGWVLLAEMHIYLHNLKCKGRRNTFNPTPYLENSNVAPSASLTQTNDSEKYIELNVI</sequence>
<proteinExistence type="predicted"/>
<dbReference type="EMBL" id="BMAO01019804">
    <property type="protein sequence ID" value="GFR33018.1"/>
    <property type="molecule type" value="Genomic_DNA"/>
</dbReference>
<comment type="caution">
    <text evidence="1">The sequence shown here is derived from an EMBL/GenBank/DDBJ whole genome shotgun (WGS) entry which is preliminary data.</text>
</comment>